<keyword evidence="2" id="KW-1185">Reference proteome</keyword>
<evidence type="ECO:0000313" key="2">
    <source>
        <dbReference type="Proteomes" id="UP001603857"/>
    </source>
</evidence>
<organism evidence="1 2">
    <name type="scientific">Flemingia macrophylla</name>
    <dbReference type="NCBI Taxonomy" id="520843"/>
    <lineage>
        <taxon>Eukaryota</taxon>
        <taxon>Viridiplantae</taxon>
        <taxon>Streptophyta</taxon>
        <taxon>Embryophyta</taxon>
        <taxon>Tracheophyta</taxon>
        <taxon>Spermatophyta</taxon>
        <taxon>Magnoliopsida</taxon>
        <taxon>eudicotyledons</taxon>
        <taxon>Gunneridae</taxon>
        <taxon>Pentapetalae</taxon>
        <taxon>rosids</taxon>
        <taxon>fabids</taxon>
        <taxon>Fabales</taxon>
        <taxon>Fabaceae</taxon>
        <taxon>Papilionoideae</taxon>
        <taxon>50 kb inversion clade</taxon>
        <taxon>NPAAA clade</taxon>
        <taxon>indigoferoid/millettioid clade</taxon>
        <taxon>Phaseoleae</taxon>
        <taxon>Flemingia</taxon>
    </lineage>
</organism>
<protein>
    <submittedName>
        <fullName evidence="1">Uncharacterized protein</fullName>
    </submittedName>
</protein>
<name>A0ABD1LPR1_9FABA</name>
<dbReference type="EMBL" id="JBGMDY010000008">
    <property type="protein sequence ID" value="KAL2325489.1"/>
    <property type="molecule type" value="Genomic_DNA"/>
</dbReference>
<comment type="caution">
    <text evidence="1">The sequence shown here is derived from an EMBL/GenBank/DDBJ whole genome shotgun (WGS) entry which is preliminary data.</text>
</comment>
<reference evidence="1 2" key="1">
    <citation type="submission" date="2024-08" db="EMBL/GenBank/DDBJ databases">
        <title>Insights into the chromosomal genome structure of Flemingia macrophylla.</title>
        <authorList>
            <person name="Ding Y."/>
            <person name="Zhao Y."/>
            <person name="Bi W."/>
            <person name="Wu M."/>
            <person name="Zhao G."/>
            <person name="Gong Y."/>
            <person name="Li W."/>
            <person name="Zhang P."/>
        </authorList>
    </citation>
    <scope>NUCLEOTIDE SEQUENCE [LARGE SCALE GENOMIC DNA]</scope>
    <source>
        <strain evidence="1">DYQJB</strain>
        <tissue evidence="1">Leaf</tissue>
    </source>
</reference>
<proteinExistence type="predicted"/>
<sequence>MGFVTSRKTMLIEVGFNGMIILPTVSAKLVSFAKCFVEGTGVLGILGKSLWNGGLNGGLFRICECNSIRR</sequence>
<gene>
    <name evidence="1" type="ORF">Fmac_024547</name>
</gene>
<dbReference type="Proteomes" id="UP001603857">
    <property type="component" value="Unassembled WGS sequence"/>
</dbReference>
<evidence type="ECO:0000313" key="1">
    <source>
        <dbReference type="EMBL" id="KAL2325489.1"/>
    </source>
</evidence>
<dbReference type="AlphaFoldDB" id="A0ABD1LPR1"/>
<accession>A0ABD1LPR1</accession>